<name>A0A7C8M3A3_9PLEO</name>
<evidence type="ECO:0000313" key="2">
    <source>
        <dbReference type="EMBL" id="KAF2866275.1"/>
    </source>
</evidence>
<sequence length="886" mass="99144">MPNPRLNTDVSYREVQLHLTMCTKLIGFLLKIGEGLDHLDLRNIRNWIIAVHCLSAINVSGCSRYLMSFSKYSRAQACTSSMVNGRRSGGVIRCMAMREFQEKTLATVSVTGDSTRDTGARTYQDYPAVFAMSQHNVGPATAMASPNLYFFSSHSLPIASPTTASKTASISAELAKLFFEMENRVASPTFGNLRNLLTPGKEKKDKMTPELKRALHRLRFDGGLQELQDRILGLDAFLKPWADFRDCFLLVQPEGMPRAAAPGSFTGKDLLFFYTLYDEGQLRHDPRADIRSSSYTENSSVYGRIDKTDWTVIEFEKLLYAWLLQELKVGKTHNPFGLRYFKKRSVCTAWEEVLVPIVDAVRESYDIRGRRHYGQLASFIEDAKPSRLAFPEGNVNPPVPQPVAARSPLRPYLNSQLSPSLPRRCDDDMVQANATMAQEESELRRVFPGYGGMVERPKFKVKLEDWIAEQRERAQRKKTLHALENNAHGGGLVNTTTSLLRSMSVSTVASLSRASSKRFSQSFRANKSHSDEPRSPLHGTTRAVELPRTPPKMIPREPAQTPTRRPRHVSMEKALSMANHERKPSDGYDAIRNSNPFVPSASRIFRDIAEPTTPTTPPLAPITRPIVEDDTNEHYGGLQSSPAGDRVPSYEGTGYGRSVSPEGPPARAYTGTPKATRIPAPIQPIPYASNLRAAIKERTPISEAFPVQDEPVPQRTPWPGFESPVPQRKPWPGFEPRVAPPSIPIMSPTRWTSVRGHVSGTLDDHIDREGSTGALGKRIVSVENIRQALRDNSPGSSTSSQYEDEDVHPALRTRKTFDTTSSRYKDEDVHPALRPLKTFNKHMFPRTDSRGDSDQNVRKTRYDLSTAYEMSVFKGEKAEQSDQSGR</sequence>
<keyword evidence="3" id="KW-1185">Reference proteome</keyword>
<proteinExistence type="predicted"/>
<feature type="region of interest" description="Disordered" evidence="1">
    <location>
        <begin position="510"/>
        <end position="569"/>
    </location>
</feature>
<feature type="region of interest" description="Disordered" evidence="1">
    <location>
        <begin position="708"/>
        <end position="732"/>
    </location>
</feature>
<dbReference type="AlphaFoldDB" id="A0A7C8M3A3"/>
<comment type="caution">
    <text evidence="2">The sequence shown here is derived from an EMBL/GenBank/DDBJ whole genome shotgun (WGS) entry which is preliminary data.</text>
</comment>
<evidence type="ECO:0000313" key="3">
    <source>
        <dbReference type="Proteomes" id="UP000481861"/>
    </source>
</evidence>
<feature type="region of interest" description="Disordered" evidence="1">
    <location>
        <begin position="630"/>
        <end position="681"/>
    </location>
</feature>
<dbReference type="Proteomes" id="UP000481861">
    <property type="component" value="Unassembled WGS sequence"/>
</dbReference>
<gene>
    <name evidence="2" type="ORF">BDV95DRAFT_598915</name>
</gene>
<feature type="compositionally biased region" description="Polar residues" evidence="1">
    <location>
        <begin position="510"/>
        <end position="525"/>
    </location>
</feature>
<organism evidence="2 3">
    <name type="scientific">Massariosphaeria phaeospora</name>
    <dbReference type="NCBI Taxonomy" id="100035"/>
    <lineage>
        <taxon>Eukaryota</taxon>
        <taxon>Fungi</taxon>
        <taxon>Dikarya</taxon>
        <taxon>Ascomycota</taxon>
        <taxon>Pezizomycotina</taxon>
        <taxon>Dothideomycetes</taxon>
        <taxon>Pleosporomycetidae</taxon>
        <taxon>Pleosporales</taxon>
        <taxon>Pleosporales incertae sedis</taxon>
        <taxon>Massariosphaeria</taxon>
    </lineage>
</organism>
<reference evidence="2 3" key="1">
    <citation type="submission" date="2020-01" db="EMBL/GenBank/DDBJ databases">
        <authorList>
            <consortium name="DOE Joint Genome Institute"/>
            <person name="Haridas S."/>
            <person name="Albert R."/>
            <person name="Binder M."/>
            <person name="Bloem J."/>
            <person name="Labutti K."/>
            <person name="Salamov A."/>
            <person name="Andreopoulos B."/>
            <person name="Baker S.E."/>
            <person name="Barry K."/>
            <person name="Bills G."/>
            <person name="Bluhm B.H."/>
            <person name="Cannon C."/>
            <person name="Castanera R."/>
            <person name="Culley D.E."/>
            <person name="Daum C."/>
            <person name="Ezra D."/>
            <person name="Gonzalez J.B."/>
            <person name="Henrissat B."/>
            <person name="Kuo A."/>
            <person name="Liang C."/>
            <person name="Lipzen A."/>
            <person name="Lutzoni F."/>
            <person name="Magnuson J."/>
            <person name="Mondo S."/>
            <person name="Nolan M."/>
            <person name="Ohm R."/>
            <person name="Pangilinan J."/>
            <person name="Park H.-J.H."/>
            <person name="Ramirez L."/>
            <person name="Alfaro M."/>
            <person name="Sun H."/>
            <person name="Tritt A."/>
            <person name="Yoshinaga Y."/>
            <person name="Zwiers L.-H.L."/>
            <person name="Turgeon B.G."/>
            <person name="Goodwin S.B."/>
            <person name="Spatafora J.W."/>
            <person name="Crous P.W."/>
            <person name="Grigoriev I.V."/>
        </authorList>
    </citation>
    <scope>NUCLEOTIDE SEQUENCE [LARGE SCALE GENOMIC DNA]</scope>
    <source>
        <strain evidence="2 3">CBS 611.86</strain>
    </source>
</reference>
<dbReference type="EMBL" id="JAADJZ010000028">
    <property type="protein sequence ID" value="KAF2866275.1"/>
    <property type="molecule type" value="Genomic_DNA"/>
</dbReference>
<dbReference type="OrthoDB" id="3799259at2759"/>
<evidence type="ECO:0000256" key="1">
    <source>
        <dbReference type="SAM" id="MobiDB-lite"/>
    </source>
</evidence>
<protein>
    <submittedName>
        <fullName evidence="2">Uncharacterized protein</fullName>
    </submittedName>
</protein>
<accession>A0A7C8M3A3</accession>
<feature type="region of interest" description="Disordered" evidence="1">
    <location>
        <begin position="790"/>
        <end position="827"/>
    </location>
</feature>